<proteinExistence type="predicted"/>
<protein>
    <submittedName>
        <fullName evidence="1">Uncharacterized protein</fullName>
    </submittedName>
</protein>
<dbReference type="AlphaFoldDB" id="A0A7R9B907"/>
<name>A0A7R9B907_TIMSH</name>
<sequence>MSEIHCHPVWAGQFSKMPPSPSVLTPSFFSSHLHTCFYPLLSYFPWSLLRSFPSKLNSIILPGIISFSILTVSIHPTLASSFVSCTHCCHLACFSCVQ</sequence>
<evidence type="ECO:0000313" key="1">
    <source>
        <dbReference type="EMBL" id="CAD7268259.1"/>
    </source>
</evidence>
<dbReference type="EMBL" id="OC012342">
    <property type="protein sequence ID" value="CAD7268259.1"/>
    <property type="molecule type" value="Genomic_DNA"/>
</dbReference>
<accession>A0A7R9B907</accession>
<reference evidence="1" key="1">
    <citation type="submission" date="2020-11" db="EMBL/GenBank/DDBJ databases">
        <authorList>
            <person name="Tran Van P."/>
        </authorList>
    </citation>
    <scope>NUCLEOTIDE SEQUENCE</scope>
</reference>
<organism evidence="1">
    <name type="scientific">Timema shepardi</name>
    <name type="common">Walking stick</name>
    <dbReference type="NCBI Taxonomy" id="629360"/>
    <lineage>
        <taxon>Eukaryota</taxon>
        <taxon>Metazoa</taxon>
        <taxon>Ecdysozoa</taxon>
        <taxon>Arthropoda</taxon>
        <taxon>Hexapoda</taxon>
        <taxon>Insecta</taxon>
        <taxon>Pterygota</taxon>
        <taxon>Neoptera</taxon>
        <taxon>Polyneoptera</taxon>
        <taxon>Phasmatodea</taxon>
        <taxon>Timematodea</taxon>
        <taxon>Timematoidea</taxon>
        <taxon>Timematidae</taxon>
        <taxon>Timema</taxon>
    </lineage>
</organism>
<gene>
    <name evidence="1" type="ORF">TSIB3V08_LOCUS12261</name>
</gene>